<feature type="transmembrane region" description="Helical" evidence="1">
    <location>
        <begin position="12"/>
        <end position="33"/>
    </location>
</feature>
<feature type="transmembrane region" description="Helical" evidence="1">
    <location>
        <begin position="70"/>
        <end position="91"/>
    </location>
</feature>
<dbReference type="Proteomes" id="UP000887565">
    <property type="component" value="Unplaced"/>
</dbReference>
<protein>
    <submittedName>
        <fullName evidence="3">G-protein coupled receptors family 2 profile 2 domain-containing protein</fullName>
    </submittedName>
</protein>
<organism evidence="2 3">
    <name type="scientific">Romanomermis culicivorax</name>
    <name type="common">Nematode worm</name>
    <dbReference type="NCBI Taxonomy" id="13658"/>
    <lineage>
        <taxon>Eukaryota</taxon>
        <taxon>Metazoa</taxon>
        <taxon>Ecdysozoa</taxon>
        <taxon>Nematoda</taxon>
        <taxon>Enoplea</taxon>
        <taxon>Dorylaimia</taxon>
        <taxon>Mermithida</taxon>
        <taxon>Mermithoidea</taxon>
        <taxon>Mermithidae</taxon>
        <taxon>Romanomermis</taxon>
    </lineage>
</organism>
<evidence type="ECO:0000313" key="3">
    <source>
        <dbReference type="WBParaSite" id="nRc.2.0.1.t39004-RA"/>
    </source>
</evidence>
<feature type="transmembrane region" description="Helical" evidence="1">
    <location>
        <begin position="163"/>
        <end position="188"/>
    </location>
</feature>
<keyword evidence="1" id="KW-0812">Transmembrane</keyword>
<keyword evidence="2" id="KW-1185">Reference proteome</keyword>
<feature type="transmembrane region" description="Helical" evidence="1">
    <location>
        <begin position="194"/>
        <end position="216"/>
    </location>
</feature>
<accession>A0A915KJR9</accession>
<keyword evidence="1" id="KW-1133">Transmembrane helix</keyword>
<evidence type="ECO:0000256" key="1">
    <source>
        <dbReference type="SAM" id="Phobius"/>
    </source>
</evidence>
<sequence>MGEWPQTIARCAHALGEVWLITCSSISMVVMFVVREKSFERKIHMFQELLLITAHVSVVFLAQRTDSADLCYMAALLLQYLFLCLALLLFLEIVQCYYILTNLIWHGSAVGGRTAAAFILFFPLILVLVTKLGPEVELTSVYSCWLNYGSQATANKRQRKMALVNLVSMWIKLPLHIASFLLTSFTIYVQRFEFFTATFAMNVSLGVSIIVFHVGTSEKANQFWKRLNSMCPKKRNLNK</sequence>
<feature type="transmembrane region" description="Helical" evidence="1">
    <location>
        <begin position="103"/>
        <end position="129"/>
    </location>
</feature>
<reference evidence="3" key="1">
    <citation type="submission" date="2022-11" db="UniProtKB">
        <authorList>
            <consortium name="WormBaseParasite"/>
        </authorList>
    </citation>
    <scope>IDENTIFICATION</scope>
</reference>
<dbReference type="WBParaSite" id="nRc.2.0.1.t39004-RA">
    <property type="protein sequence ID" value="nRc.2.0.1.t39004-RA"/>
    <property type="gene ID" value="nRc.2.0.1.g39004"/>
</dbReference>
<proteinExistence type="predicted"/>
<evidence type="ECO:0000313" key="2">
    <source>
        <dbReference type="Proteomes" id="UP000887565"/>
    </source>
</evidence>
<name>A0A915KJR9_ROMCU</name>
<dbReference type="AlphaFoldDB" id="A0A915KJR9"/>
<keyword evidence="1" id="KW-0472">Membrane</keyword>